<organism evidence="2 3">
    <name type="scientific">Phytophthora boehmeriae</name>
    <dbReference type="NCBI Taxonomy" id="109152"/>
    <lineage>
        <taxon>Eukaryota</taxon>
        <taxon>Sar</taxon>
        <taxon>Stramenopiles</taxon>
        <taxon>Oomycota</taxon>
        <taxon>Peronosporomycetes</taxon>
        <taxon>Peronosporales</taxon>
        <taxon>Peronosporaceae</taxon>
        <taxon>Phytophthora</taxon>
    </lineage>
</organism>
<evidence type="ECO:0000256" key="1">
    <source>
        <dbReference type="SAM" id="MobiDB-lite"/>
    </source>
</evidence>
<dbReference type="AlphaFoldDB" id="A0A8T1X7M6"/>
<dbReference type="Proteomes" id="UP000693981">
    <property type="component" value="Unassembled WGS sequence"/>
</dbReference>
<evidence type="ECO:0000313" key="2">
    <source>
        <dbReference type="EMBL" id="KAG7402157.1"/>
    </source>
</evidence>
<dbReference type="EMBL" id="JAGDFL010000003">
    <property type="protein sequence ID" value="KAG7402157.1"/>
    <property type="molecule type" value="Genomic_DNA"/>
</dbReference>
<feature type="region of interest" description="Disordered" evidence="1">
    <location>
        <begin position="112"/>
        <end position="163"/>
    </location>
</feature>
<protein>
    <submittedName>
        <fullName evidence="2">Uncharacterized protein</fullName>
    </submittedName>
</protein>
<accession>A0A8T1X7M6</accession>
<proteinExistence type="predicted"/>
<comment type="caution">
    <text evidence="2">The sequence shown here is derived from an EMBL/GenBank/DDBJ whole genome shotgun (WGS) entry which is preliminary data.</text>
</comment>
<sequence length="293" mass="33561">MAQRFPEASAKKRLNTPFVQRRGDGFTEFEAMGMVQLVRTRWREGWDVIAQLHNDQHPGHSRSGDSLKKKFSRLYRANVPPRGAKNHSVILLAHQVHREMIDGVTITPEEAAAAEAEVEEDEKQQEQDGAFQTEEAPESEHSWEEAAPEVAAESPSMSASAPAVASALPAPVSAVPRPRPAQRPDWKVRDVPVAPAISTTLEATDDLLTSVLKVILTSQQQRDLDREEDRLRWEEERKNRKKEMEQWRQEMERRRAEDREERAESRRRHEEMMQMMMALVGKNATGQQRNEEC</sequence>
<feature type="compositionally biased region" description="Low complexity" evidence="1">
    <location>
        <begin position="148"/>
        <end position="163"/>
    </location>
</feature>
<evidence type="ECO:0000313" key="3">
    <source>
        <dbReference type="Proteomes" id="UP000693981"/>
    </source>
</evidence>
<name>A0A8T1X7M6_9STRA</name>
<reference evidence="2" key="1">
    <citation type="submission" date="2021-02" db="EMBL/GenBank/DDBJ databases">
        <authorList>
            <person name="Palmer J.M."/>
        </authorList>
    </citation>
    <scope>NUCLEOTIDE SEQUENCE</scope>
    <source>
        <strain evidence="2">SCRP23</strain>
    </source>
</reference>
<keyword evidence="3" id="KW-1185">Reference proteome</keyword>
<feature type="region of interest" description="Disordered" evidence="1">
    <location>
        <begin position="235"/>
        <end position="272"/>
    </location>
</feature>
<feature type="region of interest" description="Disordered" evidence="1">
    <location>
        <begin position="168"/>
        <end position="187"/>
    </location>
</feature>
<dbReference type="OrthoDB" id="164467at2759"/>
<gene>
    <name evidence="2" type="ORF">PHYBOEH_005720</name>
</gene>